<dbReference type="Proteomes" id="UP001470023">
    <property type="component" value="Unassembled WGS sequence"/>
</dbReference>
<dbReference type="RefSeq" id="WP_263276663.1">
    <property type="nucleotide sequence ID" value="NZ_JBEOYA010000058.1"/>
</dbReference>
<dbReference type="SUPFAM" id="SSF52091">
    <property type="entry name" value="SpoIIaa-like"/>
    <property type="match status" value="1"/>
</dbReference>
<organism evidence="1 2">
    <name type="scientific">Streptomyces sp. 900105245</name>
    <dbReference type="NCBI Taxonomy" id="3154379"/>
    <lineage>
        <taxon>Bacteria</taxon>
        <taxon>Bacillati</taxon>
        <taxon>Actinomycetota</taxon>
        <taxon>Actinomycetes</taxon>
        <taxon>Kitasatosporales</taxon>
        <taxon>Streptomycetaceae</taxon>
        <taxon>Streptomyces</taxon>
    </lineage>
</organism>
<accession>A0ABV1UKK0</accession>
<reference evidence="1 2" key="1">
    <citation type="submission" date="2024-06" db="EMBL/GenBank/DDBJ databases">
        <title>The Natural Products Discovery Center: Release of the First 8490 Sequenced Strains for Exploring Actinobacteria Biosynthetic Diversity.</title>
        <authorList>
            <person name="Kalkreuter E."/>
            <person name="Kautsar S.A."/>
            <person name="Yang D."/>
            <person name="Bader C.D."/>
            <person name="Teijaro C.N."/>
            <person name="Fluegel L."/>
            <person name="Davis C.M."/>
            <person name="Simpson J.R."/>
            <person name="Lauterbach L."/>
            <person name="Steele A.D."/>
            <person name="Gui C."/>
            <person name="Meng S."/>
            <person name="Li G."/>
            <person name="Viehrig K."/>
            <person name="Ye F."/>
            <person name="Su P."/>
            <person name="Kiefer A.F."/>
            <person name="Nichols A."/>
            <person name="Cepeda A.J."/>
            <person name="Yan W."/>
            <person name="Fan B."/>
            <person name="Jiang Y."/>
            <person name="Adhikari A."/>
            <person name="Zheng C.-J."/>
            <person name="Schuster L."/>
            <person name="Cowan T.M."/>
            <person name="Smanski M.J."/>
            <person name="Chevrette M.G."/>
            <person name="De Carvalho L.P.S."/>
            <person name="Shen B."/>
        </authorList>
    </citation>
    <scope>NUCLEOTIDE SEQUENCE [LARGE SCALE GENOMIC DNA]</scope>
    <source>
        <strain evidence="1 2">NPDC001166</strain>
    </source>
</reference>
<dbReference type="EMBL" id="JBEPAZ010000066">
    <property type="protein sequence ID" value="MER6433697.1"/>
    <property type="molecule type" value="Genomic_DNA"/>
</dbReference>
<gene>
    <name evidence="1" type="ORF">ABT272_39200</name>
</gene>
<protein>
    <submittedName>
        <fullName evidence="1">Uncharacterized protein</fullName>
    </submittedName>
</protein>
<name>A0ABV1UKK0_9ACTN</name>
<comment type="caution">
    <text evidence="1">The sequence shown here is derived from an EMBL/GenBank/DDBJ whole genome shotgun (WGS) entry which is preliminary data.</text>
</comment>
<dbReference type="InterPro" id="IPR036513">
    <property type="entry name" value="STAS_dom_sf"/>
</dbReference>
<dbReference type="Gene3D" id="3.30.750.24">
    <property type="entry name" value="STAS domain"/>
    <property type="match status" value="1"/>
</dbReference>
<evidence type="ECO:0000313" key="2">
    <source>
        <dbReference type="Proteomes" id="UP001470023"/>
    </source>
</evidence>
<sequence>MAGGWLRLAGVHDSVLRTLQLVGLGTVITCRASLRGALTA</sequence>
<proteinExistence type="predicted"/>
<evidence type="ECO:0000313" key="1">
    <source>
        <dbReference type="EMBL" id="MER6433697.1"/>
    </source>
</evidence>
<keyword evidence="2" id="KW-1185">Reference proteome</keyword>